<accession>A0A2W4UNM4</accession>
<dbReference type="EMBL" id="QBMC01000025">
    <property type="protein sequence ID" value="PZO20880.1"/>
    <property type="molecule type" value="Genomic_DNA"/>
</dbReference>
<proteinExistence type="predicted"/>
<reference evidence="1 2" key="2">
    <citation type="submission" date="2018-06" db="EMBL/GenBank/DDBJ databases">
        <title>Metagenomic assembly of (sub)arctic Cyanobacteria and their associated microbiome from non-axenic cultures.</title>
        <authorList>
            <person name="Baurain D."/>
        </authorList>
    </citation>
    <scope>NUCLEOTIDE SEQUENCE [LARGE SCALE GENOMIC DNA]</scope>
    <source>
        <strain evidence="1">ULC129bin1</strain>
    </source>
</reference>
<evidence type="ECO:0000313" key="1">
    <source>
        <dbReference type="EMBL" id="PZO20880.1"/>
    </source>
</evidence>
<name>A0A2W4UNM4_9CYAN</name>
<dbReference type="Proteomes" id="UP000249354">
    <property type="component" value="Unassembled WGS sequence"/>
</dbReference>
<protein>
    <recommendedName>
        <fullName evidence="3">Mobilization protein</fullName>
    </recommendedName>
</protein>
<dbReference type="AlphaFoldDB" id="A0A2W4UNM4"/>
<organism evidence="1 2">
    <name type="scientific">Leptolyngbya foveolarum</name>
    <dbReference type="NCBI Taxonomy" id="47253"/>
    <lineage>
        <taxon>Bacteria</taxon>
        <taxon>Bacillati</taxon>
        <taxon>Cyanobacteriota</taxon>
        <taxon>Cyanophyceae</taxon>
        <taxon>Leptolyngbyales</taxon>
        <taxon>Leptolyngbyaceae</taxon>
        <taxon>Leptolyngbya group</taxon>
        <taxon>Leptolyngbya</taxon>
    </lineage>
</organism>
<evidence type="ECO:0000313" key="2">
    <source>
        <dbReference type="Proteomes" id="UP000249354"/>
    </source>
</evidence>
<gene>
    <name evidence="1" type="ORF">DCF25_05870</name>
</gene>
<reference evidence="2" key="1">
    <citation type="submission" date="2018-04" db="EMBL/GenBank/DDBJ databases">
        <authorList>
            <person name="Cornet L."/>
        </authorList>
    </citation>
    <scope>NUCLEOTIDE SEQUENCE [LARGE SCALE GENOMIC DNA]</scope>
</reference>
<sequence>MTAIHWFGGEKGGVGKSFVCCSAIEYMQANKLDFIVFDTDRSNPDVLRLYKQAAGCRPAILSEAEKYEVAAGTIYNAALNEKKPVLVNLGAASFRSLKLWIEKNYVLRSAKLNGITFYNWFVSNGGSDSLRQFKEALDYFGDSVQHVFVRNFGITDDWSALDEDKKLRARMKKAGVIEIDFPRFVGNRDRNRIKDLGLTFAAAQSHQAFDTLAQQRIKFYLDDVFDEFNRAGVFNGD</sequence>
<comment type="caution">
    <text evidence="1">The sequence shown here is derived from an EMBL/GenBank/DDBJ whole genome shotgun (WGS) entry which is preliminary data.</text>
</comment>
<evidence type="ECO:0008006" key="3">
    <source>
        <dbReference type="Google" id="ProtNLM"/>
    </source>
</evidence>